<feature type="region of interest" description="Disordered" evidence="1">
    <location>
        <begin position="1"/>
        <end position="20"/>
    </location>
</feature>
<reference evidence="2 3" key="1">
    <citation type="journal article" date="2019" name="Emerg. Microbes Infect.">
        <title>Comprehensive subspecies identification of 175 nontuberculous mycobacteria species based on 7547 genomic profiles.</title>
        <authorList>
            <person name="Matsumoto Y."/>
            <person name="Kinjo T."/>
            <person name="Motooka D."/>
            <person name="Nabeya D."/>
            <person name="Jung N."/>
            <person name="Uechi K."/>
            <person name="Horii T."/>
            <person name="Iida T."/>
            <person name="Fujita J."/>
            <person name="Nakamura S."/>
        </authorList>
    </citation>
    <scope>NUCLEOTIDE SEQUENCE [LARGE SCALE GENOMIC DNA]</scope>
    <source>
        <strain evidence="2 3">JCM 6391</strain>
    </source>
</reference>
<evidence type="ECO:0000256" key="1">
    <source>
        <dbReference type="SAM" id="MobiDB-lite"/>
    </source>
</evidence>
<dbReference type="SUPFAM" id="SSF46785">
    <property type="entry name" value="Winged helix' DNA-binding domain"/>
    <property type="match status" value="1"/>
</dbReference>
<proteinExistence type="predicted"/>
<dbReference type="InterPro" id="IPR036388">
    <property type="entry name" value="WH-like_DNA-bd_sf"/>
</dbReference>
<dbReference type="InterPro" id="IPR036390">
    <property type="entry name" value="WH_DNA-bd_sf"/>
</dbReference>
<dbReference type="Proteomes" id="UP000466997">
    <property type="component" value="Chromosome"/>
</dbReference>
<name>A0A7I7JK48_9MYCO</name>
<accession>A0A7I7JK48</accession>
<sequence length="244" mass="26891">MHDQSDQRRGANRTRRLPRNQQRERVLRLVTCATGAVDASEIATQMGLHVTTVRFHLDALCEDGSVARTRIKRDGVGRPRTGYVAVRDRLDYRGLAEILAMELGDTAAERRQRAERAGRRWADRIMAQDGSDESADAARNGEPAPALDDRTGRIADAFERMGFGPEITAPADVGDGHRECAIRLHACPVRDLARSHPEVSCAMHLGLLRGLLSTDADGDENTALHAELEPFVEPELCIARVIGR</sequence>
<dbReference type="EMBL" id="AP022562">
    <property type="protein sequence ID" value="BBX11581.1"/>
    <property type="molecule type" value="Genomic_DNA"/>
</dbReference>
<gene>
    <name evidence="2" type="ORF">MNVM_06620</name>
</gene>
<dbReference type="RefSeq" id="WP_013828113.1">
    <property type="nucleotide sequence ID" value="NZ_AP022562.1"/>
</dbReference>
<feature type="region of interest" description="Disordered" evidence="1">
    <location>
        <begin position="125"/>
        <end position="149"/>
    </location>
</feature>
<organism evidence="2 3">
    <name type="scientific">Mycobacterium novum</name>
    <dbReference type="NCBI Taxonomy" id="2492438"/>
    <lineage>
        <taxon>Bacteria</taxon>
        <taxon>Bacillati</taxon>
        <taxon>Actinomycetota</taxon>
        <taxon>Actinomycetes</taxon>
        <taxon>Mycobacteriales</taxon>
        <taxon>Mycobacteriaceae</taxon>
        <taxon>Mycobacterium</taxon>
    </lineage>
</organism>
<dbReference type="Gene3D" id="1.10.10.10">
    <property type="entry name" value="Winged helix-like DNA-binding domain superfamily/Winged helix DNA-binding domain"/>
    <property type="match status" value="1"/>
</dbReference>
<protein>
    <submittedName>
        <fullName evidence="2">ArsR family transcriptional regulator</fullName>
    </submittedName>
</protein>
<evidence type="ECO:0000313" key="2">
    <source>
        <dbReference type="EMBL" id="BBX11581.1"/>
    </source>
</evidence>
<evidence type="ECO:0000313" key="3">
    <source>
        <dbReference type="Proteomes" id="UP000466997"/>
    </source>
</evidence>
<dbReference type="AlphaFoldDB" id="A0A7I7JK48"/>
<dbReference type="KEGG" id="mnm:MNVM_06620"/>
<keyword evidence="3" id="KW-1185">Reference proteome</keyword>